<evidence type="ECO:0000313" key="1">
    <source>
        <dbReference type="EMBL" id="QJA64555.1"/>
    </source>
</evidence>
<dbReference type="AlphaFoldDB" id="A0A6M3J5U5"/>
<protein>
    <submittedName>
        <fullName evidence="1">Uncharacterized protein</fullName>
    </submittedName>
</protein>
<gene>
    <name evidence="1" type="ORF">MM415B00488_0003</name>
</gene>
<dbReference type="EMBL" id="MT141522">
    <property type="protein sequence ID" value="QJA64555.1"/>
    <property type="molecule type" value="Genomic_DNA"/>
</dbReference>
<accession>A0A6M3J5U5</accession>
<reference evidence="1" key="1">
    <citation type="submission" date="2020-03" db="EMBL/GenBank/DDBJ databases">
        <title>The deep terrestrial virosphere.</title>
        <authorList>
            <person name="Holmfeldt K."/>
            <person name="Nilsson E."/>
            <person name="Simone D."/>
            <person name="Lopez-Fernandez M."/>
            <person name="Wu X."/>
            <person name="de Brujin I."/>
            <person name="Lundin D."/>
            <person name="Andersson A."/>
            <person name="Bertilsson S."/>
            <person name="Dopson M."/>
        </authorList>
    </citation>
    <scope>NUCLEOTIDE SEQUENCE</scope>
    <source>
        <strain evidence="1">MM415B00488</strain>
    </source>
</reference>
<sequence length="157" mass="16439">MAIATSTDLLIHYAHTQSETDVDYVLRYRTTRVERAADALAADTSVHYLMTGIKAGRLTSVQILPEAALTAHDTNYATLSICPYTLATGVVAAAYDAVTTKITGGTGNWVAGVAEPFTIAAATDVFAVTQGIALTVAKAGAGVVVPRCTIEIEYSLD</sequence>
<organism evidence="1">
    <name type="scientific">viral metagenome</name>
    <dbReference type="NCBI Taxonomy" id="1070528"/>
    <lineage>
        <taxon>unclassified sequences</taxon>
        <taxon>metagenomes</taxon>
        <taxon>organismal metagenomes</taxon>
    </lineage>
</organism>
<name>A0A6M3J5U5_9ZZZZ</name>
<proteinExistence type="predicted"/>